<sequence>MIGSVSPAGTIATNPAAAVVTALKIAVDFQTGKPIQLGDILAVTGNLVATAGAVAFYIPGGQVVGVGAIIVGDLLNIGGLYLDRNQIGDAFKSVYDAVAQNGSVPVNSPDGATLQSFVADHNGRDSGGATVAATFNTDDTVGKITSYDKSGNIIQTDSYTYTKDGTGKVATVTEDLYNASGTLMSSTVTNADSSSATTVYNNPADSHLNTVTNKDANGKITQIATTVADTSANTYDTTVTDASGKVLYTQISTYVDGMLSTQAEYDPLGALTRQATFWSGKLALIDSYSGGTLVGRLEYQYDDNGNFIDINASGASSITGSNLQITLDRHNIMHFSPAANLTLVGTGNTVTATWLNEPYHGYDSVFNLVAGDSVTIIDSGGITINGGAREAITLTSIGDTVNVSGDSANLVAADGQTAGITLTQGSAATFAGSGNTIRAAARASIYNATSDDIVLTGNDVLMQRGSGNRIVAADGASVTIYDTNDTITGNNEVINFSGSLTLNGTGDVVSGGGTLTLIDNASVTFNGFGTIKAGADDAITIDGDKSAVTIDVNGDTAGGKTTDGKATGIVLGRNVKATIVGAGNAVTAAGSNNLTASHDDITLNGSNVTVTGEGNHITAIANATITLSGANLDETIVGDGETIKALGQGSLTLRGTGDIVTANRNTLTLANSGSSLTLGGGDDTIVSGGGDTITITSAQDGTPQDKYTLKVSGSDSVVLGKNVRLSIDSSGNAITAAGNDDITGSGNKITLSGDGTWITGDNNSITASGKTVGIENSNNDTLFGDNNTIEGGVSTLRLEGTGNTVASSAIAVTLVAGASVTVSGGGNTVYAGSDNAVTINAPTDPYNNSTNYVEVSNDTAGIVVNQGGRVSIKVNRTGNRGGWLV</sequence>
<accession>A0ABR5T8N2</accession>
<dbReference type="Gene3D" id="3.90.930.1">
    <property type="match status" value="1"/>
</dbReference>
<comment type="caution">
    <text evidence="1">The sequence shown here is derived from an EMBL/GenBank/DDBJ whole genome shotgun (WGS) entry which is preliminary data.</text>
</comment>
<proteinExistence type="predicted"/>
<evidence type="ECO:0000313" key="1">
    <source>
        <dbReference type="EMBL" id="KWZ39906.1"/>
    </source>
</evidence>
<gene>
    <name evidence="1" type="ORF">WS72_18770</name>
</gene>
<evidence type="ECO:0000313" key="2">
    <source>
        <dbReference type="Proteomes" id="UP000070255"/>
    </source>
</evidence>
<dbReference type="Gene3D" id="2.160.20.20">
    <property type="match status" value="1"/>
</dbReference>
<organism evidence="1 2">
    <name type="scientific">Burkholderia savannae</name>
    <dbReference type="NCBI Taxonomy" id="1637837"/>
    <lineage>
        <taxon>Bacteria</taxon>
        <taxon>Pseudomonadati</taxon>
        <taxon>Pseudomonadota</taxon>
        <taxon>Betaproteobacteria</taxon>
        <taxon>Burkholderiales</taxon>
        <taxon>Burkholderiaceae</taxon>
        <taxon>Burkholderia</taxon>
        <taxon>pseudomallei group</taxon>
    </lineage>
</organism>
<dbReference type="InterPro" id="IPR012332">
    <property type="entry name" value="Autotransporter_pectin_lyase_C"/>
</dbReference>
<name>A0ABR5T8N2_9BURK</name>
<dbReference type="Proteomes" id="UP000070255">
    <property type="component" value="Unassembled WGS sequence"/>
</dbReference>
<protein>
    <submittedName>
        <fullName evidence="1">Uncharacterized protein</fullName>
    </submittedName>
</protein>
<reference evidence="1 2" key="1">
    <citation type="submission" date="2015-11" db="EMBL/GenBank/DDBJ databases">
        <authorList>
            <person name="Sahl J."/>
            <person name="Wagner D."/>
            <person name="Keim P."/>
        </authorList>
    </citation>
    <scope>NUCLEOTIDE SEQUENCE [LARGE SCALE GENOMIC DNA]</scope>
    <source>
        <strain evidence="1 2">BDU18</strain>
    </source>
</reference>
<dbReference type="EMBL" id="LNJQ01000002">
    <property type="protein sequence ID" value="KWZ39906.1"/>
    <property type="molecule type" value="Genomic_DNA"/>
</dbReference>
<keyword evidence="2" id="KW-1185">Reference proteome</keyword>